<evidence type="ECO:0000313" key="7">
    <source>
        <dbReference type="EMBL" id="PIP19427.1"/>
    </source>
</evidence>
<dbReference type="PROSITE" id="PS01302">
    <property type="entry name" value="UPF0758"/>
    <property type="match status" value="1"/>
</dbReference>
<evidence type="ECO:0000256" key="5">
    <source>
        <dbReference type="ARBA" id="ARBA00023049"/>
    </source>
</evidence>
<evidence type="ECO:0000259" key="6">
    <source>
        <dbReference type="PROSITE" id="PS50249"/>
    </source>
</evidence>
<dbReference type="PANTHER" id="PTHR30471:SF3">
    <property type="entry name" value="UPF0758 PROTEIN YEES-RELATED"/>
    <property type="match status" value="1"/>
</dbReference>
<keyword evidence="4" id="KW-0862">Zinc</keyword>
<dbReference type="PANTHER" id="PTHR30471">
    <property type="entry name" value="DNA REPAIR PROTEIN RADC"/>
    <property type="match status" value="1"/>
</dbReference>
<dbReference type="AlphaFoldDB" id="A0A2G9YJK8"/>
<sequence>MGSLTSSLIHPREVFKGAILNNSVSVILVHNHPSGDAEPSQVDLEITERVIKAGEMLGIPVIDHMVIGNGKYSSVKSCLDHTVESKEMKKSKQAYSALDTLIKTNENLKGKEGLSAAELKRLTKTLRKSVYKLFLSQGIGESCLRECYRATARHIKGKSSRR</sequence>
<protein>
    <recommendedName>
        <fullName evidence="6">MPN domain-containing protein</fullName>
    </recommendedName>
</protein>
<feature type="domain" description="MPN" evidence="6">
    <location>
        <begin position="1"/>
        <end position="81"/>
    </location>
</feature>
<name>A0A2G9YJK8_9BACT</name>
<evidence type="ECO:0000313" key="8">
    <source>
        <dbReference type="Proteomes" id="UP000231292"/>
    </source>
</evidence>
<reference evidence="7 8" key="1">
    <citation type="submission" date="2017-09" db="EMBL/GenBank/DDBJ databases">
        <title>Depth-based differentiation of microbial function through sediment-hosted aquifers and enrichment of novel symbionts in the deep terrestrial subsurface.</title>
        <authorList>
            <person name="Probst A.J."/>
            <person name="Ladd B."/>
            <person name="Jarett J.K."/>
            <person name="Geller-Mcgrath D.E."/>
            <person name="Sieber C.M."/>
            <person name="Emerson J.B."/>
            <person name="Anantharaman K."/>
            <person name="Thomas B.C."/>
            <person name="Malmstrom R."/>
            <person name="Stieglmeier M."/>
            <person name="Klingl A."/>
            <person name="Woyke T."/>
            <person name="Ryan C.M."/>
            <person name="Banfield J.F."/>
        </authorList>
    </citation>
    <scope>NUCLEOTIDE SEQUENCE [LARGE SCALE GENOMIC DNA]</scope>
    <source>
        <strain evidence="7">CG23_combo_of_CG06-09_8_20_14_all_41_10</strain>
    </source>
</reference>
<evidence type="ECO:0000256" key="3">
    <source>
        <dbReference type="ARBA" id="ARBA00022801"/>
    </source>
</evidence>
<dbReference type="GO" id="GO:0006508">
    <property type="term" value="P:proteolysis"/>
    <property type="evidence" value="ECO:0007669"/>
    <property type="project" value="UniProtKB-KW"/>
</dbReference>
<dbReference type="GO" id="GO:0008237">
    <property type="term" value="F:metallopeptidase activity"/>
    <property type="evidence" value="ECO:0007669"/>
    <property type="project" value="UniProtKB-KW"/>
</dbReference>
<evidence type="ECO:0000256" key="4">
    <source>
        <dbReference type="ARBA" id="ARBA00022833"/>
    </source>
</evidence>
<dbReference type="InterPro" id="IPR020891">
    <property type="entry name" value="UPF0758_CS"/>
</dbReference>
<dbReference type="Proteomes" id="UP000231292">
    <property type="component" value="Unassembled WGS sequence"/>
</dbReference>
<keyword evidence="2" id="KW-0479">Metal-binding</keyword>
<dbReference type="InterPro" id="IPR025657">
    <property type="entry name" value="RadC_JAB"/>
</dbReference>
<keyword evidence="1" id="KW-0645">Protease</keyword>
<dbReference type="CDD" id="cd08071">
    <property type="entry name" value="MPN_DUF2466"/>
    <property type="match status" value="1"/>
</dbReference>
<proteinExistence type="predicted"/>
<gene>
    <name evidence="7" type="ORF">COX41_02935</name>
</gene>
<comment type="caution">
    <text evidence="7">The sequence shown here is derived from an EMBL/GenBank/DDBJ whole genome shotgun (WGS) entry which is preliminary data.</text>
</comment>
<dbReference type="PROSITE" id="PS50249">
    <property type="entry name" value="MPN"/>
    <property type="match status" value="1"/>
</dbReference>
<organism evidence="7 8">
    <name type="scientific">Candidatus Sherwoodlollariibacterium unditelluris</name>
    <dbReference type="NCBI Taxonomy" id="1974757"/>
    <lineage>
        <taxon>Bacteria</taxon>
        <taxon>Pseudomonadati</taxon>
        <taxon>Candidatus Omnitrophota</taxon>
        <taxon>Candidatus Sherwoodlollariibacterium</taxon>
    </lineage>
</organism>
<keyword evidence="3" id="KW-0378">Hydrolase</keyword>
<dbReference type="GO" id="GO:0046872">
    <property type="term" value="F:metal ion binding"/>
    <property type="evidence" value="ECO:0007669"/>
    <property type="project" value="UniProtKB-KW"/>
</dbReference>
<evidence type="ECO:0000256" key="1">
    <source>
        <dbReference type="ARBA" id="ARBA00022670"/>
    </source>
</evidence>
<dbReference type="InterPro" id="IPR001405">
    <property type="entry name" value="UPF0758"/>
</dbReference>
<dbReference type="Pfam" id="PF04002">
    <property type="entry name" value="RadC"/>
    <property type="match status" value="1"/>
</dbReference>
<evidence type="ECO:0000256" key="2">
    <source>
        <dbReference type="ARBA" id="ARBA00022723"/>
    </source>
</evidence>
<accession>A0A2G9YJK8</accession>
<dbReference type="Gene3D" id="3.40.140.10">
    <property type="entry name" value="Cytidine Deaminase, domain 2"/>
    <property type="match status" value="1"/>
</dbReference>
<dbReference type="EMBL" id="PCRK01000066">
    <property type="protein sequence ID" value="PIP19427.1"/>
    <property type="molecule type" value="Genomic_DNA"/>
</dbReference>
<keyword evidence="5" id="KW-0482">Metalloprotease</keyword>
<dbReference type="InterPro" id="IPR037518">
    <property type="entry name" value="MPN"/>
</dbReference>